<sequence length="92" mass="10520">MNKNTVIELRAPFATSADLCVGPLESNEAEQWLTDHGFTPEKDQIWWCHNTTVIEHPNRVIHARVNARTHRLFDSSEVVLNNAKKTSKSPRL</sequence>
<proteinExistence type="predicted"/>
<evidence type="ECO:0000313" key="1">
    <source>
        <dbReference type="EMBL" id="OHA22825.1"/>
    </source>
</evidence>
<organism evidence="1 2">
    <name type="scientific">Candidatus Taylorbacteria bacterium RIFCSPHIGHO2_02_FULL_43_32b</name>
    <dbReference type="NCBI Taxonomy" id="1802306"/>
    <lineage>
        <taxon>Bacteria</taxon>
        <taxon>Candidatus Tayloriibacteriota</taxon>
    </lineage>
</organism>
<name>A0A1G2MFX8_9BACT</name>
<comment type="caution">
    <text evidence="1">The sequence shown here is derived from an EMBL/GenBank/DDBJ whole genome shotgun (WGS) entry which is preliminary data.</text>
</comment>
<gene>
    <name evidence="1" type="ORF">A3C72_02840</name>
</gene>
<reference evidence="1 2" key="1">
    <citation type="journal article" date="2016" name="Nat. Commun.">
        <title>Thousands of microbial genomes shed light on interconnected biogeochemical processes in an aquifer system.</title>
        <authorList>
            <person name="Anantharaman K."/>
            <person name="Brown C.T."/>
            <person name="Hug L.A."/>
            <person name="Sharon I."/>
            <person name="Castelle C.J."/>
            <person name="Probst A.J."/>
            <person name="Thomas B.C."/>
            <person name="Singh A."/>
            <person name="Wilkins M.J."/>
            <person name="Karaoz U."/>
            <person name="Brodie E.L."/>
            <person name="Williams K.H."/>
            <person name="Hubbard S.S."/>
            <person name="Banfield J.F."/>
        </authorList>
    </citation>
    <scope>NUCLEOTIDE SEQUENCE [LARGE SCALE GENOMIC DNA]</scope>
</reference>
<dbReference type="AlphaFoldDB" id="A0A1G2MFX8"/>
<dbReference type="EMBL" id="MHRK01000047">
    <property type="protein sequence ID" value="OHA22825.1"/>
    <property type="molecule type" value="Genomic_DNA"/>
</dbReference>
<accession>A0A1G2MFX8</accession>
<protein>
    <submittedName>
        <fullName evidence="1">Uncharacterized protein</fullName>
    </submittedName>
</protein>
<evidence type="ECO:0000313" key="2">
    <source>
        <dbReference type="Proteomes" id="UP000177130"/>
    </source>
</evidence>
<dbReference type="Proteomes" id="UP000177130">
    <property type="component" value="Unassembled WGS sequence"/>
</dbReference>